<evidence type="ECO:0000313" key="8">
    <source>
        <dbReference type="Proteomes" id="UP000886847"/>
    </source>
</evidence>
<evidence type="ECO:0000256" key="5">
    <source>
        <dbReference type="HAMAP-Rule" id="MF_01080"/>
    </source>
</evidence>
<dbReference type="GO" id="GO:0003723">
    <property type="term" value="F:RNA binding"/>
    <property type="evidence" value="ECO:0007669"/>
    <property type="project" value="InterPro"/>
</dbReference>
<reference evidence="7" key="2">
    <citation type="submission" date="2021-04" db="EMBL/GenBank/DDBJ databases">
        <authorList>
            <person name="Gilroy R."/>
        </authorList>
    </citation>
    <scope>NUCLEOTIDE SEQUENCE</scope>
    <source>
        <strain evidence="7">2189</strain>
    </source>
</reference>
<gene>
    <name evidence="5 7" type="primary">truB</name>
    <name evidence="7" type="ORF">H9851_01450</name>
</gene>
<reference evidence="7" key="1">
    <citation type="journal article" date="2021" name="PeerJ">
        <title>Extensive microbial diversity within the chicken gut microbiome revealed by metagenomics and culture.</title>
        <authorList>
            <person name="Gilroy R."/>
            <person name="Ravi A."/>
            <person name="Getino M."/>
            <person name="Pursley I."/>
            <person name="Horton D.L."/>
            <person name="Alikhan N.F."/>
            <person name="Baker D."/>
            <person name="Gharbi K."/>
            <person name="Hall N."/>
            <person name="Watson M."/>
            <person name="Adriaenssens E.M."/>
            <person name="Foster-Nyarko E."/>
            <person name="Jarju S."/>
            <person name="Secka A."/>
            <person name="Antonio M."/>
            <person name="Oren A."/>
            <person name="Chaudhuri R.R."/>
            <person name="La Ragione R."/>
            <person name="Hildebrand F."/>
            <person name="Pallen M.J."/>
        </authorList>
    </citation>
    <scope>NUCLEOTIDE SEQUENCE</scope>
    <source>
        <strain evidence="7">2189</strain>
    </source>
</reference>
<feature type="active site" description="Nucleophile" evidence="5">
    <location>
        <position position="39"/>
    </location>
</feature>
<keyword evidence="3 5" id="KW-0819">tRNA processing</keyword>
<dbReference type="Pfam" id="PF01509">
    <property type="entry name" value="TruB_N"/>
    <property type="match status" value="1"/>
</dbReference>
<feature type="domain" description="Pseudouridine synthase II N-terminal" evidence="6">
    <location>
        <begin position="32"/>
        <end position="172"/>
    </location>
</feature>
<dbReference type="EC" id="5.4.99.25" evidence="5"/>
<comment type="caution">
    <text evidence="7">The sequence shown here is derived from an EMBL/GenBank/DDBJ whole genome shotgun (WGS) entry which is preliminary data.</text>
</comment>
<dbReference type="InterPro" id="IPR002501">
    <property type="entry name" value="PsdUridine_synth_N"/>
</dbReference>
<dbReference type="GO" id="GO:1990481">
    <property type="term" value="P:mRNA pseudouridine synthesis"/>
    <property type="evidence" value="ECO:0007669"/>
    <property type="project" value="TreeGrafter"/>
</dbReference>
<organism evidence="7 8">
    <name type="scientific">Candidatus Borkfalkia faecavium</name>
    <dbReference type="NCBI Taxonomy" id="2838508"/>
    <lineage>
        <taxon>Bacteria</taxon>
        <taxon>Bacillati</taxon>
        <taxon>Bacillota</taxon>
        <taxon>Clostridia</taxon>
        <taxon>Christensenellales</taxon>
        <taxon>Christensenellaceae</taxon>
        <taxon>Candidatus Borkfalkia</taxon>
    </lineage>
</organism>
<evidence type="ECO:0000313" key="7">
    <source>
        <dbReference type="EMBL" id="HIX49934.1"/>
    </source>
</evidence>
<dbReference type="HAMAP" id="MF_01080">
    <property type="entry name" value="TruB_bact"/>
    <property type="match status" value="1"/>
</dbReference>
<keyword evidence="4 5" id="KW-0413">Isomerase</keyword>
<dbReference type="SUPFAM" id="SSF55120">
    <property type="entry name" value="Pseudouridine synthase"/>
    <property type="match status" value="1"/>
</dbReference>
<dbReference type="InterPro" id="IPR014780">
    <property type="entry name" value="tRNA_psdUridine_synth_TruB"/>
</dbReference>
<proteinExistence type="inferred from homology"/>
<evidence type="ECO:0000259" key="6">
    <source>
        <dbReference type="Pfam" id="PF01509"/>
    </source>
</evidence>
<comment type="similarity">
    <text evidence="2 5">Belongs to the pseudouridine synthase TruB family. Type 1 subfamily.</text>
</comment>
<dbReference type="GO" id="GO:0160148">
    <property type="term" value="F:tRNA pseudouridine(55) synthase activity"/>
    <property type="evidence" value="ECO:0007669"/>
    <property type="project" value="UniProtKB-EC"/>
</dbReference>
<dbReference type="NCBIfam" id="TIGR00431">
    <property type="entry name" value="TruB"/>
    <property type="match status" value="1"/>
</dbReference>
<dbReference type="EMBL" id="DXEW01000005">
    <property type="protein sequence ID" value="HIX49934.1"/>
    <property type="molecule type" value="Genomic_DNA"/>
</dbReference>
<evidence type="ECO:0000256" key="1">
    <source>
        <dbReference type="ARBA" id="ARBA00000385"/>
    </source>
</evidence>
<sequence length="283" mass="30628">MSSSGFINYNKESGISSAAAVSFVKRLSGIPCGHMGTLDPLASGVLPVAVGNASRLFNYLLDKQKVYRAVFRFGTETDTLDCTGETLQSGLPVPSQEAVCAALPAFIGDIEQVPPQYSAKSVGGVRAYKLARQGVKAELAPKAVRIDFIDCVRQVSDDSFEFLIGCGGGTYIRSLARDIAARCGTCAVMTSLIREKSGVFCIENSVTRARLQEEGWEKFLIPPQDAFSMPELFYEGREAERLMQGQRLACGQPEGEYKLFFGGGFYGIAEVKEGCVRAKVKLI</sequence>
<evidence type="ECO:0000256" key="4">
    <source>
        <dbReference type="ARBA" id="ARBA00023235"/>
    </source>
</evidence>
<dbReference type="PANTHER" id="PTHR13767:SF2">
    <property type="entry name" value="PSEUDOURIDYLATE SYNTHASE TRUB1"/>
    <property type="match status" value="1"/>
</dbReference>
<dbReference type="CDD" id="cd02573">
    <property type="entry name" value="PseudoU_synth_EcTruB"/>
    <property type="match status" value="1"/>
</dbReference>
<evidence type="ECO:0000256" key="3">
    <source>
        <dbReference type="ARBA" id="ARBA00022694"/>
    </source>
</evidence>
<accession>A0A9D1VZR0</accession>
<comment type="function">
    <text evidence="5">Responsible for synthesis of pseudouridine from uracil-55 in the psi GC loop of transfer RNAs.</text>
</comment>
<dbReference type="Proteomes" id="UP000886847">
    <property type="component" value="Unassembled WGS sequence"/>
</dbReference>
<protein>
    <recommendedName>
        <fullName evidence="5">tRNA pseudouridine synthase B</fullName>
        <ecNumber evidence="5">5.4.99.25</ecNumber>
    </recommendedName>
    <alternativeName>
        <fullName evidence="5">tRNA pseudouridine(55) synthase</fullName>
        <shortName evidence="5">Psi55 synthase</shortName>
    </alternativeName>
    <alternativeName>
        <fullName evidence="5">tRNA pseudouridylate synthase</fullName>
    </alternativeName>
    <alternativeName>
        <fullName evidence="5">tRNA-uridine isomerase</fullName>
    </alternativeName>
</protein>
<dbReference type="Gene3D" id="3.30.2350.10">
    <property type="entry name" value="Pseudouridine synthase"/>
    <property type="match status" value="1"/>
</dbReference>
<evidence type="ECO:0000256" key="2">
    <source>
        <dbReference type="ARBA" id="ARBA00005642"/>
    </source>
</evidence>
<dbReference type="InterPro" id="IPR020103">
    <property type="entry name" value="PsdUridine_synth_cat_dom_sf"/>
</dbReference>
<dbReference type="AlphaFoldDB" id="A0A9D1VZR0"/>
<dbReference type="PANTHER" id="PTHR13767">
    <property type="entry name" value="TRNA-PSEUDOURIDINE SYNTHASE"/>
    <property type="match status" value="1"/>
</dbReference>
<dbReference type="GO" id="GO:0031119">
    <property type="term" value="P:tRNA pseudouridine synthesis"/>
    <property type="evidence" value="ECO:0007669"/>
    <property type="project" value="UniProtKB-UniRule"/>
</dbReference>
<comment type="catalytic activity">
    <reaction evidence="1 5">
        <text>uridine(55) in tRNA = pseudouridine(55) in tRNA</text>
        <dbReference type="Rhea" id="RHEA:42532"/>
        <dbReference type="Rhea" id="RHEA-COMP:10101"/>
        <dbReference type="Rhea" id="RHEA-COMP:10102"/>
        <dbReference type="ChEBI" id="CHEBI:65314"/>
        <dbReference type="ChEBI" id="CHEBI:65315"/>
        <dbReference type="EC" id="5.4.99.25"/>
    </reaction>
</comment>
<name>A0A9D1VZR0_9FIRM</name>